<dbReference type="Gene3D" id="3.30.1330.60">
    <property type="entry name" value="OmpA-like domain"/>
    <property type="match status" value="1"/>
</dbReference>
<dbReference type="PATRIC" id="fig|1121451.3.peg.1150"/>
<dbReference type="Proteomes" id="UP000010808">
    <property type="component" value="Chromosome"/>
</dbReference>
<keyword evidence="1" id="KW-0472">Membrane</keyword>
<evidence type="ECO:0000313" key="2">
    <source>
        <dbReference type="EMBL" id="CCO23167.1"/>
    </source>
</evidence>
<dbReference type="eggNOG" id="COG2911">
    <property type="taxonomic scope" value="Bacteria"/>
</dbReference>
<dbReference type="GO" id="GO:0005886">
    <property type="term" value="C:plasma membrane"/>
    <property type="evidence" value="ECO:0007669"/>
    <property type="project" value="TreeGrafter"/>
</dbReference>
<proteinExistence type="predicted"/>
<dbReference type="HOGENOM" id="CLU_005680_1_0_7"/>
<evidence type="ECO:0008006" key="4">
    <source>
        <dbReference type="Google" id="ProtNLM"/>
    </source>
</evidence>
<dbReference type="STRING" id="1121451.DESAM_20880"/>
<accession>L0RAC6</accession>
<dbReference type="PANTHER" id="PTHR30441">
    <property type="entry name" value="DUF748 DOMAIN-CONTAINING PROTEIN"/>
    <property type="match status" value="1"/>
</dbReference>
<keyword evidence="3" id="KW-1185">Reference proteome</keyword>
<feature type="transmembrane region" description="Helical" evidence="1">
    <location>
        <begin position="20"/>
        <end position="41"/>
    </location>
</feature>
<keyword evidence="1" id="KW-0812">Transmembrane</keyword>
<dbReference type="OrthoDB" id="9757969at2"/>
<dbReference type="KEGG" id="dhy:DESAM_20880"/>
<gene>
    <name evidence="2" type="ORF">DESAM_20880</name>
</gene>
<protein>
    <recommendedName>
        <fullName evidence="4">DUF748 domain-containing protein</fullName>
    </recommendedName>
</protein>
<dbReference type="GO" id="GO:0090313">
    <property type="term" value="P:regulation of protein targeting to membrane"/>
    <property type="evidence" value="ECO:0007669"/>
    <property type="project" value="TreeGrafter"/>
</dbReference>
<name>L0RAC6_9BACT</name>
<dbReference type="PANTHER" id="PTHR30441:SF8">
    <property type="entry name" value="DUF748 DOMAIN-CONTAINING PROTEIN"/>
    <property type="match status" value="1"/>
</dbReference>
<keyword evidence="1" id="KW-1133">Transmembrane helix</keyword>
<dbReference type="Pfam" id="PF05359">
    <property type="entry name" value="DUF748"/>
    <property type="match status" value="2"/>
</dbReference>
<organism evidence="2 3">
    <name type="scientific">Maridesulfovibrio hydrothermalis AM13 = DSM 14728</name>
    <dbReference type="NCBI Taxonomy" id="1121451"/>
    <lineage>
        <taxon>Bacteria</taxon>
        <taxon>Pseudomonadati</taxon>
        <taxon>Thermodesulfobacteriota</taxon>
        <taxon>Desulfovibrionia</taxon>
        <taxon>Desulfovibrionales</taxon>
        <taxon>Desulfovibrionaceae</taxon>
        <taxon>Maridesulfovibrio</taxon>
    </lineage>
</organism>
<dbReference type="EMBL" id="FO203522">
    <property type="protein sequence ID" value="CCO23167.1"/>
    <property type="molecule type" value="Genomic_DNA"/>
</dbReference>
<evidence type="ECO:0000256" key="1">
    <source>
        <dbReference type="SAM" id="Phobius"/>
    </source>
</evidence>
<dbReference type="InterPro" id="IPR052894">
    <property type="entry name" value="AsmA-related"/>
</dbReference>
<dbReference type="RefSeq" id="WP_015335772.1">
    <property type="nucleotide sequence ID" value="NC_020055.1"/>
</dbReference>
<reference evidence="2 3" key="1">
    <citation type="submission" date="2012-10" db="EMBL/GenBank/DDBJ databases">
        <authorList>
            <person name="Genoscope - CEA"/>
        </authorList>
    </citation>
    <scope>NUCLEOTIDE SEQUENCE [LARGE SCALE GENOMIC DNA]</scope>
    <source>
        <strain evidence="3">AM13 / DSM 14728</strain>
    </source>
</reference>
<dbReference type="InterPro" id="IPR036737">
    <property type="entry name" value="OmpA-like_sf"/>
</dbReference>
<evidence type="ECO:0000313" key="3">
    <source>
        <dbReference type="Proteomes" id="UP000010808"/>
    </source>
</evidence>
<dbReference type="AlphaFoldDB" id="L0RAC6"/>
<dbReference type="InterPro" id="IPR008023">
    <property type="entry name" value="DUF748"/>
</dbReference>
<sequence length="1233" mass="135239">MLKKIRNKWNQLDKWRKAGVIVAGLLVFYTLVGFFLIPFTARKVALSKLPEVLNRPVNISRIDFNPYTLHLKIEGFEIGKKEGEGNLLSFKLFDINFDSFSLFRFSAIFDHIIVVDPQVDFSIFRGGSSVSDLIPEQAATDEPVENADEQKSLFPFIVRNLVITNGTCRVYDKVRNMQHVVDNVDLMIPFTSSLSRDNEKQVQPTLNMIINGTPFELKGHSLPFNETLKTEFIFSLKNAQLDEYWAYLPIYETTDLKSGSFSTSLTLSLERSENILPRVIIRGKANISNFDLTARKGPSFLKFKDLDIKLDEISILRRILKVGSVKLTDPYLKIGLKKDGGLDILDYIAPSIEAGKKSKKNESEEGPALAALVSEFILENGQVDFTDNAFSDGFHKKIGPISIRAEKISTTKDAAGSYDFKIGSNATEIISGHGSLGLVPLSVNGSVAVADLDIPDYHIYFDDPLPLDIGSGRVGAGSDFVFTPASETVRLSNIRVEVDNLALTPKGGGRTLIGLGGFAMTNGTVDVKEKSVFIDSINLNKALIKLMRDSKGIDLVQHLEKHKQSSAAKAAVPAEVILEEEQAKEDSGEVVSVVDEKKWKVALNKFSLTDSAVEFTDKAATKTTSVNITGINAGVRELTFPEEKPVKLSLAANINKRGSISVKGEAGLQPLKGQGSVEIRKFRLRDFNGYLPSEMQMNIARGHIDVRGNWSFTAGDKPSAAYTGRVQLKDLLIRDNQGNRKFFHLSELAVRDIDFTSSPLKVKAGSIAVLAPNIYLEREADGTFNAGRMLTGKRADPVNATLVEKQAEEAAKKSRVASVPAAVVSQVQTDEVQDSVSGGRKDNFIFVDKMYMTNGTVIFKDHTVDPAFELDITKMRSAVYGLELPQGQRTDLSFNATFDQQAPLVVEGYLQPTAGGADTDLKISLINLDMTQLSPYTEKFIAYPVSTGMLSSDVSFKLRGKSVAVENVFDIYQFDVGEKVDNPDAPNIPIGFGLALLRDSSGNIRLDIPVEGDLADPQFRLGRVIGAAIVNILVKAVTSPFALIGALVGGGEDMDVLLFAPGTAQIKEDELAKVESVAKAMQDRPGLKLEISGFTSPDDIPALEEMAFRRQVAMPKFLELEGDENAPDSVDEVVVSEEEYPEYLEAAYKDATFERPTNFLGIVTAQPLPDMEKALRDHIKITDTQLAELSRSRAEIIRTLLTEKFGVAPERVFLKGMSATGKGTGPRVELGLQ</sequence>